<sequence length="162" mass="17296">MASSSSSSSRAPGVNVGILLDEALNGDLASFKLALSGLDIRSQGDLAETLTRMTDKNGRNALHYAAIGKRGALRICRYLVEKVKLDVDIKEKKYGQTPLHIATTGKSFPVVRYLVENGANVNAADLSGKTPLLYAATLGMLTTLKCKLFVCLTSVVLFNCSS</sequence>
<evidence type="ECO:0000313" key="2">
    <source>
        <dbReference type="EMBL" id="GKU86368.1"/>
    </source>
</evidence>
<keyword evidence="3" id="KW-1185">Reference proteome</keyword>
<comment type="caution">
    <text evidence="2">The sequence shown here is derived from an EMBL/GenBank/DDBJ whole genome shotgun (WGS) entry which is preliminary data.</text>
</comment>
<dbReference type="Gene3D" id="1.25.40.20">
    <property type="entry name" value="Ankyrin repeat-containing domain"/>
    <property type="match status" value="2"/>
</dbReference>
<dbReference type="InterPro" id="IPR002110">
    <property type="entry name" value="Ankyrin_rpt"/>
</dbReference>
<dbReference type="InterPro" id="IPR051616">
    <property type="entry name" value="Cul2-RING_E3_ligase_SR"/>
</dbReference>
<organism evidence="2 3">
    <name type="scientific">Rubroshorea leprosula</name>
    <dbReference type="NCBI Taxonomy" id="152421"/>
    <lineage>
        <taxon>Eukaryota</taxon>
        <taxon>Viridiplantae</taxon>
        <taxon>Streptophyta</taxon>
        <taxon>Embryophyta</taxon>
        <taxon>Tracheophyta</taxon>
        <taxon>Spermatophyta</taxon>
        <taxon>Magnoliopsida</taxon>
        <taxon>eudicotyledons</taxon>
        <taxon>Gunneridae</taxon>
        <taxon>Pentapetalae</taxon>
        <taxon>rosids</taxon>
        <taxon>malvids</taxon>
        <taxon>Malvales</taxon>
        <taxon>Dipterocarpaceae</taxon>
        <taxon>Rubroshorea</taxon>
    </lineage>
</organism>
<dbReference type="EMBL" id="BPVZ01000001">
    <property type="protein sequence ID" value="GKU86368.1"/>
    <property type="molecule type" value="Genomic_DNA"/>
</dbReference>
<protein>
    <recommendedName>
        <fullName evidence="4">Ankyrin repeat protein</fullName>
    </recommendedName>
</protein>
<dbReference type="Proteomes" id="UP001054252">
    <property type="component" value="Unassembled WGS sequence"/>
</dbReference>
<dbReference type="PANTHER" id="PTHR46224">
    <property type="entry name" value="ANKYRIN REPEAT FAMILY PROTEIN"/>
    <property type="match status" value="1"/>
</dbReference>
<gene>
    <name evidence="2" type="ORF">SLEP1_g904</name>
</gene>
<dbReference type="PROSITE" id="PS50297">
    <property type="entry name" value="ANK_REP_REGION"/>
    <property type="match status" value="1"/>
</dbReference>
<name>A0AAV5HKS5_9ROSI</name>
<dbReference type="InterPro" id="IPR036770">
    <property type="entry name" value="Ankyrin_rpt-contain_sf"/>
</dbReference>
<evidence type="ECO:0000256" key="1">
    <source>
        <dbReference type="PROSITE-ProRule" id="PRU00023"/>
    </source>
</evidence>
<dbReference type="AlphaFoldDB" id="A0AAV5HKS5"/>
<dbReference type="Pfam" id="PF12796">
    <property type="entry name" value="Ank_2"/>
    <property type="match status" value="1"/>
</dbReference>
<evidence type="ECO:0000313" key="3">
    <source>
        <dbReference type="Proteomes" id="UP001054252"/>
    </source>
</evidence>
<keyword evidence="1" id="KW-0040">ANK repeat</keyword>
<proteinExistence type="predicted"/>
<dbReference type="SUPFAM" id="SSF48403">
    <property type="entry name" value="Ankyrin repeat"/>
    <property type="match status" value="1"/>
</dbReference>
<dbReference type="PANTHER" id="PTHR46224:SF64">
    <property type="entry name" value="IQ MOTIF AND ANKYRIN REPEAT DOMAIN-CONTAINING PROTEIN 1"/>
    <property type="match status" value="1"/>
</dbReference>
<evidence type="ECO:0008006" key="4">
    <source>
        <dbReference type="Google" id="ProtNLM"/>
    </source>
</evidence>
<accession>A0AAV5HKS5</accession>
<reference evidence="2 3" key="1">
    <citation type="journal article" date="2021" name="Commun. Biol.">
        <title>The genome of Shorea leprosula (Dipterocarpaceae) highlights the ecological relevance of drought in aseasonal tropical rainforests.</title>
        <authorList>
            <person name="Ng K.K.S."/>
            <person name="Kobayashi M.J."/>
            <person name="Fawcett J.A."/>
            <person name="Hatakeyama M."/>
            <person name="Paape T."/>
            <person name="Ng C.H."/>
            <person name="Ang C.C."/>
            <person name="Tnah L.H."/>
            <person name="Lee C.T."/>
            <person name="Nishiyama T."/>
            <person name="Sese J."/>
            <person name="O'Brien M.J."/>
            <person name="Copetti D."/>
            <person name="Mohd Noor M.I."/>
            <person name="Ong R.C."/>
            <person name="Putra M."/>
            <person name="Sireger I.Z."/>
            <person name="Indrioko S."/>
            <person name="Kosugi Y."/>
            <person name="Izuno A."/>
            <person name="Isagi Y."/>
            <person name="Lee S.L."/>
            <person name="Shimizu K.K."/>
        </authorList>
    </citation>
    <scope>NUCLEOTIDE SEQUENCE [LARGE SCALE GENOMIC DNA]</scope>
    <source>
        <strain evidence="2">214</strain>
    </source>
</reference>
<dbReference type="SMART" id="SM00248">
    <property type="entry name" value="ANK"/>
    <property type="match status" value="2"/>
</dbReference>
<feature type="repeat" description="ANK" evidence="1">
    <location>
        <begin position="94"/>
        <end position="126"/>
    </location>
</feature>
<dbReference type="PROSITE" id="PS50088">
    <property type="entry name" value="ANK_REPEAT"/>
    <property type="match status" value="1"/>
</dbReference>